<dbReference type="Pfam" id="PF01464">
    <property type="entry name" value="SLT"/>
    <property type="match status" value="1"/>
</dbReference>
<gene>
    <name evidence="3" type="ordered locus">Desdi_3239</name>
</gene>
<dbReference type="eggNOG" id="COG0741">
    <property type="taxonomic scope" value="Bacteria"/>
</dbReference>
<dbReference type="KEGG" id="ddl:Desdi_3239"/>
<dbReference type="eggNOG" id="COG2247">
    <property type="taxonomic scope" value="Bacteria"/>
</dbReference>
<dbReference type="InterPro" id="IPR023346">
    <property type="entry name" value="Lysozyme-like_dom_sf"/>
</dbReference>
<keyword evidence="4" id="KW-1185">Reference proteome</keyword>
<keyword evidence="1" id="KW-0732">Signal</keyword>
<dbReference type="Gene3D" id="3.40.50.12090">
    <property type="match status" value="2"/>
</dbReference>
<dbReference type="Gene3D" id="1.10.530.10">
    <property type="match status" value="1"/>
</dbReference>
<name>L0FCG3_DESDL</name>
<dbReference type="AlphaFoldDB" id="L0FCG3"/>
<feature type="chain" id="PRO_5039088209" evidence="1">
    <location>
        <begin position="23"/>
        <end position="585"/>
    </location>
</feature>
<organism evidence="3 4">
    <name type="scientific">Desulfitobacterium dichloroeliminans (strain LMG P-21439 / DCA1)</name>
    <dbReference type="NCBI Taxonomy" id="871963"/>
    <lineage>
        <taxon>Bacteria</taxon>
        <taxon>Bacillati</taxon>
        <taxon>Bacillota</taxon>
        <taxon>Clostridia</taxon>
        <taxon>Eubacteriales</taxon>
        <taxon>Desulfitobacteriaceae</taxon>
        <taxon>Desulfitobacterium</taxon>
    </lineage>
</organism>
<dbReference type="RefSeq" id="WP_015263592.1">
    <property type="nucleotide sequence ID" value="NC_019903.1"/>
</dbReference>
<protein>
    <submittedName>
        <fullName evidence="3">Cell wall-binding protein</fullName>
    </submittedName>
</protein>
<evidence type="ECO:0000313" key="4">
    <source>
        <dbReference type="Proteomes" id="UP000010797"/>
    </source>
</evidence>
<dbReference type="Pfam" id="PF04122">
    <property type="entry name" value="CW_binding_2"/>
    <property type="match status" value="3"/>
</dbReference>
<dbReference type="PANTHER" id="PTHR30032:SF8">
    <property type="entry name" value="GERMINATION-SPECIFIC N-ACETYLMURAMOYL-L-ALANINE AMIDASE"/>
    <property type="match status" value="1"/>
</dbReference>
<dbReference type="InterPro" id="IPR008258">
    <property type="entry name" value="Transglycosylase_SLT_dom_1"/>
</dbReference>
<evidence type="ECO:0000256" key="1">
    <source>
        <dbReference type="SAM" id="SignalP"/>
    </source>
</evidence>
<dbReference type="InterPro" id="IPR007253">
    <property type="entry name" value="Cell_wall-bd_2"/>
</dbReference>
<dbReference type="SUPFAM" id="SSF53955">
    <property type="entry name" value="Lysozyme-like"/>
    <property type="match status" value="1"/>
</dbReference>
<dbReference type="InterPro" id="IPR051922">
    <property type="entry name" value="Bact_Sporulation_Assoc"/>
</dbReference>
<evidence type="ECO:0000313" key="3">
    <source>
        <dbReference type="EMBL" id="AGA70633.1"/>
    </source>
</evidence>
<feature type="domain" description="Transglycosylase SLT" evidence="2">
    <location>
        <begin position="58"/>
        <end position="164"/>
    </location>
</feature>
<dbReference type="PANTHER" id="PTHR30032">
    <property type="entry name" value="N-ACETYLMURAMOYL-L-ALANINE AMIDASE-RELATED"/>
    <property type="match status" value="1"/>
</dbReference>
<sequence>MIRRHALSCVMVCALLTTSTLGQPALLQAAPTYQGSSTQVAANTFVNPSYDEINQLLEEVAKEKGIPSAILKAIAFKESSWRQFDKLGEAIVSRPVHPAIGIMQVATYNDNDLETIEKLKTDIGFNIRRGADLLNEKWGFTPTIGDGDRNKLENWYFALWAYNVWTDKNNPNVCDPSTLTYQEKVFNLIAHPEGFLAQYIEPVGITRIPAESLPATGLPLKTVAWATPEPIHYGDLAVVVSPEIPTVPVYPPSRGGVPDLNPPQEPQTIEFLRLETAVQQALEGWPTGAETVILARADRFPDALAGVPLAARYDAPILLTSGEALNSEVEQALKILNPDRVLLLGGEGALGPQVAAKLESLGWSGEGLQRINGLNRYETAAAIALETAGLSRDILTDPNHSEEAVAIVTGLNFPDALSIASIAGIKQMPILLTESGALPQETWTALKALNPKKIYLIGGEGVIAPAVATDLQEQLKLAGPVIERLSGASRYDTMAAVAAAFAGEGQGLAFATGQDFPDALTGAALAVRLNSKVILIPQGPIEAYPRLKETIAQHPYNPEAKQYIFGGNGAISSERVQELKVLLGT</sequence>
<dbReference type="OrthoDB" id="9813450at2"/>
<dbReference type="HOGENOM" id="CLU_019397_0_0_9"/>
<evidence type="ECO:0000259" key="2">
    <source>
        <dbReference type="Pfam" id="PF01464"/>
    </source>
</evidence>
<proteinExistence type="predicted"/>
<dbReference type="EMBL" id="CP003344">
    <property type="protein sequence ID" value="AGA70633.1"/>
    <property type="molecule type" value="Genomic_DNA"/>
</dbReference>
<dbReference type="Proteomes" id="UP000010797">
    <property type="component" value="Chromosome"/>
</dbReference>
<dbReference type="STRING" id="871963.Desdi_3239"/>
<feature type="signal peptide" evidence="1">
    <location>
        <begin position="1"/>
        <end position="22"/>
    </location>
</feature>
<accession>L0FCG3</accession>
<reference evidence="4" key="1">
    <citation type="submission" date="2012-02" db="EMBL/GenBank/DDBJ databases">
        <title>Complete sequence of Desulfitobacterium dichloroeliminans LMG P-21439.</title>
        <authorList>
            <person name="Lucas S."/>
            <person name="Han J."/>
            <person name="Lapidus A."/>
            <person name="Cheng J.-F."/>
            <person name="Goodwin L."/>
            <person name="Pitluck S."/>
            <person name="Peters L."/>
            <person name="Ovchinnikova G."/>
            <person name="Teshima H."/>
            <person name="Detter J.C."/>
            <person name="Han C."/>
            <person name="Tapia R."/>
            <person name="Land M."/>
            <person name="Hauser L."/>
            <person name="Kyrpides N."/>
            <person name="Ivanova N."/>
            <person name="Pagani I."/>
            <person name="Kruse T."/>
            <person name="de Vos W.M."/>
            <person name="Boon N."/>
            <person name="Smidt H."/>
            <person name="Woyke T."/>
        </authorList>
    </citation>
    <scope>NUCLEOTIDE SEQUENCE [LARGE SCALE GENOMIC DNA]</scope>
    <source>
        <strain evidence="4">LMG P-21439 / DCA1</strain>
    </source>
</reference>